<reference evidence="1 2" key="1">
    <citation type="submission" date="2019-02" db="EMBL/GenBank/DDBJ databases">
        <title>Bacterial novel species isolated from soil.</title>
        <authorList>
            <person name="Jung H.-Y."/>
        </authorList>
    </citation>
    <scope>NUCLEOTIDE SEQUENCE [LARGE SCALE GENOMIC DNA]</scope>
    <source>
        <strain evidence="1 2">1-3-3-3</strain>
    </source>
</reference>
<dbReference type="RefSeq" id="WP_129921023.1">
    <property type="nucleotide sequence ID" value="NZ_SEWE01000017.1"/>
</dbReference>
<name>A0A4Q5LD91_9BACT</name>
<gene>
    <name evidence="1" type="ORF">EWM57_10100</name>
</gene>
<dbReference type="EMBL" id="SEWE01000017">
    <property type="protein sequence ID" value="RYU79752.1"/>
    <property type="molecule type" value="Genomic_DNA"/>
</dbReference>
<accession>A0A4Q5LD91</accession>
<sequence>MKLPFLTLGLLAACLSSGFGQGTKDLIKGIEAEKPTPQVEVLLLGSTHFGQSGFYKDAPKADLFSAPRQQEIAEINRLLARFRPDMIMIEDTPQEQPTTDSLYTLYRTDKLQLESLPYGRAEQFQFGYRLAKQLGHPRVYGVDAYESISNRILQNGTNLESFTKDWGVLNKYAGQADMRFKQGEITLKDYLNFMNAPATLDLVYRTLLVNAARVKQGTFVGLKPEDAAKNVTDPYYIGAEYMTLFYEREAKIYSNIVTAQQANKGKHLLVIMGSRHAATLSRLFANDPEYTVVPVSKYLK</sequence>
<dbReference type="Proteomes" id="UP000294155">
    <property type="component" value="Unassembled WGS sequence"/>
</dbReference>
<comment type="caution">
    <text evidence="1">The sequence shown here is derived from an EMBL/GenBank/DDBJ whole genome shotgun (WGS) entry which is preliminary data.</text>
</comment>
<protein>
    <submittedName>
        <fullName evidence="1">Uncharacterized protein</fullName>
    </submittedName>
</protein>
<dbReference type="AlphaFoldDB" id="A0A4Q5LD91"/>
<dbReference type="OrthoDB" id="661563at2"/>
<keyword evidence="2" id="KW-1185">Reference proteome</keyword>
<dbReference type="Pfam" id="PF18950">
    <property type="entry name" value="DUF5694"/>
    <property type="match status" value="1"/>
</dbReference>
<dbReference type="InterPro" id="IPR043749">
    <property type="entry name" value="DUF5694"/>
</dbReference>
<proteinExistence type="predicted"/>
<evidence type="ECO:0000313" key="1">
    <source>
        <dbReference type="EMBL" id="RYU79752.1"/>
    </source>
</evidence>
<organism evidence="1 2">
    <name type="scientific">Hymenobacter persicinus</name>
    <dbReference type="NCBI Taxonomy" id="2025506"/>
    <lineage>
        <taxon>Bacteria</taxon>
        <taxon>Pseudomonadati</taxon>
        <taxon>Bacteroidota</taxon>
        <taxon>Cytophagia</taxon>
        <taxon>Cytophagales</taxon>
        <taxon>Hymenobacteraceae</taxon>
        <taxon>Hymenobacter</taxon>
    </lineage>
</organism>
<evidence type="ECO:0000313" key="2">
    <source>
        <dbReference type="Proteomes" id="UP000294155"/>
    </source>
</evidence>